<comment type="caution">
    <text evidence="1">The sequence shown here is derived from an EMBL/GenBank/DDBJ whole genome shotgun (WGS) entry which is preliminary data.</text>
</comment>
<dbReference type="Proteomes" id="UP001189429">
    <property type="component" value="Unassembled WGS sequence"/>
</dbReference>
<name>A0ABN9TB95_9DINO</name>
<protein>
    <submittedName>
        <fullName evidence="1">Uncharacterized protein</fullName>
    </submittedName>
</protein>
<proteinExistence type="predicted"/>
<sequence>MLEAVQGLYMLPERDRGQASCEVMQGGQYHCASMAGILGPTVNRKLLPYVRHSFCCPEAVVCSVVVQRHAAGGGGAGPRCRCAAELGKTSGCAQTAPPGSPGWPQ</sequence>
<keyword evidence="2" id="KW-1185">Reference proteome</keyword>
<accession>A0ABN9TB95</accession>
<reference evidence="1" key="1">
    <citation type="submission" date="2023-10" db="EMBL/GenBank/DDBJ databases">
        <authorList>
            <person name="Chen Y."/>
            <person name="Shah S."/>
            <person name="Dougan E. K."/>
            <person name="Thang M."/>
            <person name="Chan C."/>
        </authorList>
    </citation>
    <scope>NUCLEOTIDE SEQUENCE [LARGE SCALE GENOMIC DNA]</scope>
</reference>
<dbReference type="EMBL" id="CAUYUJ010014521">
    <property type="protein sequence ID" value="CAK0842442.1"/>
    <property type="molecule type" value="Genomic_DNA"/>
</dbReference>
<gene>
    <name evidence="1" type="ORF">PCOR1329_LOCUS37286</name>
</gene>
<organism evidence="1 2">
    <name type="scientific">Prorocentrum cordatum</name>
    <dbReference type="NCBI Taxonomy" id="2364126"/>
    <lineage>
        <taxon>Eukaryota</taxon>
        <taxon>Sar</taxon>
        <taxon>Alveolata</taxon>
        <taxon>Dinophyceae</taxon>
        <taxon>Prorocentrales</taxon>
        <taxon>Prorocentraceae</taxon>
        <taxon>Prorocentrum</taxon>
    </lineage>
</organism>
<evidence type="ECO:0000313" key="2">
    <source>
        <dbReference type="Proteomes" id="UP001189429"/>
    </source>
</evidence>
<evidence type="ECO:0000313" key="1">
    <source>
        <dbReference type="EMBL" id="CAK0842442.1"/>
    </source>
</evidence>